<dbReference type="EMBL" id="AUSU01000570">
    <property type="protein sequence ID" value="EPS73082.1"/>
    <property type="molecule type" value="Genomic_DNA"/>
</dbReference>
<evidence type="ECO:0000313" key="8">
    <source>
        <dbReference type="EMBL" id="EPS73082.1"/>
    </source>
</evidence>
<reference evidence="8 9" key="1">
    <citation type="journal article" date="2013" name="BMC Genomics">
        <title>The miniature genome of a carnivorous plant Genlisea aurea contains a low number of genes and short non-coding sequences.</title>
        <authorList>
            <person name="Leushkin E.V."/>
            <person name="Sutormin R.A."/>
            <person name="Nabieva E.R."/>
            <person name="Penin A.A."/>
            <person name="Kondrashov A.S."/>
            <person name="Logacheva M.D."/>
        </authorList>
    </citation>
    <scope>NUCLEOTIDE SEQUENCE [LARGE SCALE GENOMIC DNA]</scope>
</reference>
<dbReference type="Pfam" id="PF09743">
    <property type="entry name" value="E3_UFM1_ligase"/>
    <property type="match status" value="1"/>
</dbReference>
<keyword evidence="9" id="KW-1185">Reference proteome</keyword>
<feature type="domain" description="E3 UFM1-protein ligase 1-like N-terminal" evidence="5">
    <location>
        <begin position="4"/>
        <end position="291"/>
    </location>
</feature>
<sequence>MDEELLQLQRQLEFAQQKKSSVRLSERNVVELVQKLRRLEIIDFDLLHTVSGKEYITPEQLKSEIVSEVNRRGRVSLIDLVETAGVDLFYVEKYTQEVVSNDSSLVLINGEIISSSYWDTVCEEINDKLQECSQISLAEIASQLQVGSELIASVIEPRLGNLVKGRLEGGQLYTPAYVARLTAMVRGAARGVGLPTNLPSLWSSLQVLLQNMEGFNGVIIESSLLQSLFNGLLKGGEILGSLRAGVHWTPSVFAIAQRECVDSFYSQARNIKIFSYETLHKLGISQPVQFLQSRYPDGQPLATIFVHGSLIEMVDAAVEDAIEHGSWIDSLSLLPSSFSSQDACKILSLCPYVQRALKSSEAHLLGESYIFSEKFVKELFVSIDKELESINVSSEGSHLVPVNSTGSDTTQDASTSDKGPKKKKGKNSENAKSSFVEKNAIDIQEPAPKSRKNQKKGKAASTGQVSETKPVSKRDTEKSEIPSFLSEESLVQKIRSLIPDLEEQGMNDPEVVLASLSNFLRSMLINSWSQRRKVAFTENAQRTKQVIDNLQRKLDEGFVNVQLYMKALDLFEDDSSTSVLLSKHLLRTAAAPIVDTLLFDLDVHNKLANGISLEESQNQETESLSPADRIALAKVLPESISAACVKLVESLEGKRVELFTTAVGELAEKSGLILKKLDKKLERVLLHSYRKDLTSQVSSESDPLALLPKVVSLLYVQAYGRALKAPGRAISAAVSRLKDKLDGPAFETLTDYQSVTVSLLSLMAA</sequence>
<dbReference type="InterPro" id="IPR056580">
    <property type="entry name" value="Ufl1_dom"/>
</dbReference>
<evidence type="ECO:0000256" key="3">
    <source>
        <dbReference type="ARBA" id="ARBA00022786"/>
    </source>
</evidence>
<dbReference type="AlphaFoldDB" id="S8EKF9"/>
<feature type="compositionally biased region" description="Basic residues" evidence="4">
    <location>
        <begin position="449"/>
        <end position="458"/>
    </location>
</feature>
<comment type="similarity">
    <text evidence="1">Belongs to the UFL1 family.</text>
</comment>
<feature type="compositionally biased region" description="Polar residues" evidence="4">
    <location>
        <begin position="394"/>
        <end position="412"/>
    </location>
</feature>
<accession>S8EKF9</accession>
<dbReference type="InterPro" id="IPR056761">
    <property type="entry name" value="Ufl1-like_C"/>
</dbReference>
<evidence type="ECO:0000256" key="4">
    <source>
        <dbReference type="SAM" id="MobiDB-lite"/>
    </source>
</evidence>
<dbReference type="PANTHER" id="PTHR31057:SF0">
    <property type="entry name" value="E3 UFM1-PROTEIN LIGASE 1"/>
    <property type="match status" value="1"/>
</dbReference>
<dbReference type="PANTHER" id="PTHR31057">
    <property type="entry name" value="E3 UFM1-PROTEIN LIGASE 1"/>
    <property type="match status" value="1"/>
</dbReference>
<dbReference type="Pfam" id="PF23659">
    <property type="entry name" value="UFL1"/>
    <property type="match status" value="1"/>
</dbReference>
<evidence type="ECO:0000259" key="5">
    <source>
        <dbReference type="Pfam" id="PF09743"/>
    </source>
</evidence>
<dbReference type="GO" id="GO:0032434">
    <property type="term" value="P:regulation of proteasomal ubiquitin-dependent protein catabolic process"/>
    <property type="evidence" value="ECO:0007669"/>
    <property type="project" value="TreeGrafter"/>
</dbReference>
<dbReference type="Pfam" id="PF25041">
    <property type="entry name" value="UFL1_C"/>
    <property type="match status" value="1"/>
</dbReference>
<organism evidence="8 9">
    <name type="scientific">Genlisea aurea</name>
    <dbReference type="NCBI Taxonomy" id="192259"/>
    <lineage>
        <taxon>Eukaryota</taxon>
        <taxon>Viridiplantae</taxon>
        <taxon>Streptophyta</taxon>
        <taxon>Embryophyta</taxon>
        <taxon>Tracheophyta</taxon>
        <taxon>Spermatophyta</taxon>
        <taxon>Magnoliopsida</taxon>
        <taxon>eudicotyledons</taxon>
        <taxon>Gunneridae</taxon>
        <taxon>Pentapetalae</taxon>
        <taxon>asterids</taxon>
        <taxon>lamiids</taxon>
        <taxon>Lamiales</taxon>
        <taxon>Lentibulariaceae</taxon>
        <taxon>Genlisea</taxon>
    </lineage>
</organism>
<name>S8EKF9_9LAMI</name>
<evidence type="ECO:0000259" key="7">
    <source>
        <dbReference type="Pfam" id="PF25041"/>
    </source>
</evidence>
<keyword evidence="2" id="KW-0808">Transferase</keyword>
<evidence type="ECO:0000313" key="9">
    <source>
        <dbReference type="Proteomes" id="UP000015453"/>
    </source>
</evidence>
<feature type="compositionally biased region" description="Basic and acidic residues" evidence="4">
    <location>
        <begin position="470"/>
        <end position="480"/>
    </location>
</feature>
<dbReference type="OrthoDB" id="10258297at2759"/>
<gene>
    <name evidence="8" type="ORF">M569_01673</name>
</gene>
<dbReference type="InterPro" id="IPR056579">
    <property type="entry name" value="Ufl1_N"/>
</dbReference>
<feature type="region of interest" description="Disordered" evidence="4">
    <location>
        <begin position="394"/>
        <end position="482"/>
    </location>
</feature>
<evidence type="ECO:0000259" key="6">
    <source>
        <dbReference type="Pfam" id="PF23659"/>
    </source>
</evidence>
<keyword evidence="3" id="KW-0833">Ubl conjugation pathway</keyword>
<proteinExistence type="inferred from homology"/>
<protein>
    <recommendedName>
        <fullName evidence="10">E3 UFM1-protein ligase 1 homolog</fullName>
    </recommendedName>
</protein>
<feature type="domain" description="E3 UFM1-protein ligase 1-like" evidence="6">
    <location>
        <begin position="548"/>
        <end position="677"/>
    </location>
</feature>
<dbReference type="GO" id="GO:1990592">
    <property type="term" value="P:protein K69-linked ufmylation"/>
    <property type="evidence" value="ECO:0007669"/>
    <property type="project" value="TreeGrafter"/>
</dbReference>
<dbReference type="InterPro" id="IPR018611">
    <property type="entry name" value="Ufl1"/>
</dbReference>
<feature type="non-terminal residue" evidence="8">
    <location>
        <position position="765"/>
    </location>
</feature>
<comment type="caution">
    <text evidence="8">The sequence shown here is derived from an EMBL/GenBank/DDBJ whole genome shotgun (WGS) entry which is preliminary data.</text>
</comment>
<evidence type="ECO:0008006" key="10">
    <source>
        <dbReference type="Google" id="ProtNLM"/>
    </source>
</evidence>
<dbReference type="GO" id="GO:0034976">
    <property type="term" value="P:response to endoplasmic reticulum stress"/>
    <property type="evidence" value="ECO:0007669"/>
    <property type="project" value="TreeGrafter"/>
</dbReference>
<feature type="domain" description="E3 UFM1-protein ligase-like C-terminal" evidence="7">
    <location>
        <begin position="682"/>
        <end position="763"/>
    </location>
</feature>
<evidence type="ECO:0000256" key="1">
    <source>
        <dbReference type="ARBA" id="ARBA00010789"/>
    </source>
</evidence>
<dbReference type="Proteomes" id="UP000015453">
    <property type="component" value="Unassembled WGS sequence"/>
</dbReference>
<evidence type="ECO:0000256" key="2">
    <source>
        <dbReference type="ARBA" id="ARBA00022679"/>
    </source>
</evidence>
<dbReference type="Pfam" id="PF25870">
    <property type="entry name" value="WHD_UFL1_5th"/>
    <property type="match status" value="1"/>
</dbReference>
<dbReference type="GO" id="GO:0005789">
    <property type="term" value="C:endoplasmic reticulum membrane"/>
    <property type="evidence" value="ECO:0007669"/>
    <property type="project" value="TreeGrafter"/>
</dbReference>
<dbReference type="GO" id="GO:0061666">
    <property type="term" value="F:UFM1 ligase activity"/>
    <property type="evidence" value="ECO:0007669"/>
    <property type="project" value="InterPro"/>
</dbReference>